<evidence type="ECO:0000256" key="3">
    <source>
        <dbReference type="ARBA" id="ARBA00022525"/>
    </source>
</evidence>
<evidence type="ECO:0000313" key="8">
    <source>
        <dbReference type="EMBL" id="KAG0690685.1"/>
    </source>
</evidence>
<name>A0A9P6WPE5_9ASCO</name>
<keyword evidence="2" id="KW-0134">Cell wall</keyword>
<comment type="similarity">
    <text evidence="6">Belongs to the PIR protein family.</text>
</comment>
<dbReference type="Proteomes" id="UP000697127">
    <property type="component" value="Unassembled WGS sequence"/>
</dbReference>
<comment type="subcellular location">
    <subcellularLocation>
        <location evidence="1">Secreted</location>
        <location evidence="1">Cell wall</location>
    </subcellularLocation>
</comment>
<accession>A0A9P6WPE5</accession>
<protein>
    <recommendedName>
        <fullName evidence="7">Cell wall mannoprotein PIR1-like C-terminal domain-containing protein</fullName>
    </recommendedName>
</protein>
<dbReference type="GO" id="GO:0031505">
    <property type="term" value="P:fungal-type cell wall organization"/>
    <property type="evidence" value="ECO:0007669"/>
    <property type="project" value="UniProtKB-ARBA"/>
</dbReference>
<dbReference type="InterPro" id="IPR054508">
    <property type="entry name" value="PIR1-like_C"/>
</dbReference>
<dbReference type="Pfam" id="PF22799">
    <property type="entry name" value="PIR1-like_C"/>
    <property type="match status" value="1"/>
</dbReference>
<evidence type="ECO:0000256" key="6">
    <source>
        <dbReference type="ARBA" id="ARBA00038219"/>
    </source>
</evidence>
<evidence type="ECO:0000313" key="9">
    <source>
        <dbReference type="Proteomes" id="UP000697127"/>
    </source>
</evidence>
<organism evidence="8 9">
    <name type="scientific">Pichia californica</name>
    <dbReference type="NCBI Taxonomy" id="460514"/>
    <lineage>
        <taxon>Eukaryota</taxon>
        <taxon>Fungi</taxon>
        <taxon>Dikarya</taxon>
        <taxon>Ascomycota</taxon>
        <taxon>Saccharomycotina</taxon>
        <taxon>Pichiomycetes</taxon>
        <taxon>Pichiales</taxon>
        <taxon>Pichiaceae</taxon>
        <taxon>Pichia</taxon>
    </lineage>
</organism>
<evidence type="ECO:0000259" key="7">
    <source>
        <dbReference type="Pfam" id="PF22799"/>
    </source>
</evidence>
<feature type="domain" description="Cell wall mannoprotein PIR1-like C-terminal" evidence="7">
    <location>
        <begin position="318"/>
        <end position="392"/>
    </location>
</feature>
<dbReference type="PROSITE" id="PS50256">
    <property type="entry name" value="PIR_REPEAT_2"/>
    <property type="match status" value="10"/>
</dbReference>
<evidence type="ECO:0000256" key="1">
    <source>
        <dbReference type="ARBA" id="ARBA00004191"/>
    </source>
</evidence>
<evidence type="ECO:0000256" key="2">
    <source>
        <dbReference type="ARBA" id="ARBA00022512"/>
    </source>
</evidence>
<dbReference type="InterPro" id="IPR000420">
    <property type="entry name" value="Yeast_PIR_rpt"/>
</dbReference>
<reference evidence="8" key="1">
    <citation type="submission" date="2020-11" db="EMBL/GenBank/DDBJ databases">
        <title>Kefir isolates.</title>
        <authorList>
            <person name="Marcisauskas S."/>
            <person name="Kim Y."/>
            <person name="Blasche S."/>
        </authorList>
    </citation>
    <scope>NUCLEOTIDE SEQUENCE</scope>
    <source>
        <strain evidence="8">Olga-1</strain>
    </source>
</reference>
<dbReference type="AlphaFoldDB" id="A0A9P6WPE5"/>
<proteinExistence type="inferred from homology"/>
<keyword evidence="5" id="KW-0677">Repeat</keyword>
<gene>
    <name evidence="8" type="ORF">C6P40_001908</name>
</gene>
<dbReference type="Pfam" id="PF00399">
    <property type="entry name" value="PIR"/>
    <property type="match status" value="9"/>
</dbReference>
<dbReference type="InterPro" id="IPR051153">
    <property type="entry name" value="Yeast_CWMannoprotein_PIR"/>
</dbReference>
<keyword evidence="9" id="KW-1185">Reference proteome</keyword>
<dbReference type="GO" id="GO:0005199">
    <property type="term" value="F:structural constituent of cell wall"/>
    <property type="evidence" value="ECO:0007669"/>
    <property type="project" value="InterPro"/>
</dbReference>
<dbReference type="GO" id="GO:0009277">
    <property type="term" value="C:fungal-type cell wall"/>
    <property type="evidence" value="ECO:0007669"/>
    <property type="project" value="TreeGrafter"/>
</dbReference>
<dbReference type="PANTHER" id="PTHR47254">
    <property type="entry name" value="CELL WALL MANNOPROTEIN CIS3-RELATED"/>
    <property type="match status" value="1"/>
</dbReference>
<dbReference type="EMBL" id="PUHW01000022">
    <property type="protein sequence ID" value="KAG0690685.1"/>
    <property type="molecule type" value="Genomic_DNA"/>
</dbReference>
<keyword evidence="3" id="KW-0964">Secreted</keyword>
<comment type="caution">
    <text evidence="8">The sequence shown here is derived from an EMBL/GenBank/DDBJ whole genome shotgun (WGS) entry which is preliminary data.</text>
</comment>
<keyword evidence="4" id="KW-0732">Signal</keyword>
<evidence type="ECO:0000256" key="4">
    <source>
        <dbReference type="ARBA" id="ARBA00022729"/>
    </source>
</evidence>
<dbReference type="PANTHER" id="PTHR47254:SF1">
    <property type="entry name" value="CELL WALL MANNOPROTEIN CIS3-RELATED"/>
    <property type="match status" value="1"/>
</dbReference>
<evidence type="ECO:0000256" key="5">
    <source>
        <dbReference type="ARBA" id="ARBA00022737"/>
    </source>
</evidence>
<sequence length="402" mass="40272">MQYRNLGVMALVGNAIAATVPSSAWTTLTPSATLAGATSEYTGSFGIAVNPISTAAAASSVAGKNVRKADATQIGDGQIQATTGTDSTTYITKTTAQAVTQIGDGQIQATTSTKATAQAVTQIGDGQVQATTATKATVQAVTQIGDGQVQATTAATKATAQAVTQIGDGQIQATTATKATAQAVTQIGDGQIQATTSTKATAQAVTQIGDGQVQATTSTKAGAQAVTQIGDGQIQATTSTKATAEAATQIGDGQVQATTSTKATTGAATQIGDGQVQATSATISSTSEDSASTSSADSGIKFEACSTNSTLAMELHDGVLTDAKGRIGSIVANSQFQFDGPPPQAGAIYAGGWSISEDGLLAIGANTTFYQCLSGNFYNLYNQEIGSECYPVELEIVELINC</sequence>